<keyword evidence="2" id="KW-0812">Transmembrane</keyword>
<dbReference type="OrthoDB" id="6160763at2759"/>
<proteinExistence type="predicted"/>
<feature type="region of interest" description="Disordered" evidence="1">
    <location>
        <begin position="170"/>
        <end position="203"/>
    </location>
</feature>
<reference evidence="3" key="1">
    <citation type="submission" date="2021-03" db="EMBL/GenBank/DDBJ databases">
        <authorList>
            <person name="Bekaert M."/>
        </authorList>
    </citation>
    <scope>NUCLEOTIDE SEQUENCE</scope>
</reference>
<accession>A0A8S3UUK2</accession>
<evidence type="ECO:0000256" key="2">
    <source>
        <dbReference type="SAM" id="Phobius"/>
    </source>
</evidence>
<feature type="region of interest" description="Disordered" evidence="1">
    <location>
        <begin position="312"/>
        <end position="332"/>
    </location>
</feature>
<feature type="compositionally biased region" description="Low complexity" evidence="1">
    <location>
        <begin position="189"/>
        <end position="203"/>
    </location>
</feature>
<name>A0A8S3UUK2_MYTED</name>
<protein>
    <submittedName>
        <fullName evidence="3">Uncharacterized protein</fullName>
    </submittedName>
</protein>
<dbReference type="Proteomes" id="UP000683360">
    <property type="component" value="Unassembled WGS sequence"/>
</dbReference>
<keyword evidence="4" id="KW-1185">Reference proteome</keyword>
<evidence type="ECO:0000313" key="3">
    <source>
        <dbReference type="EMBL" id="CAG2249244.1"/>
    </source>
</evidence>
<organism evidence="3 4">
    <name type="scientific">Mytilus edulis</name>
    <name type="common">Blue mussel</name>
    <dbReference type="NCBI Taxonomy" id="6550"/>
    <lineage>
        <taxon>Eukaryota</taxon>
        <taxon>Metazoa</taxon>
        <taxon>Spiralia</taxon>
        <taxon>Lophotrochozoa</taxon>
        <taxon>Mollusca</taxon>
        <taxon>Bivalvia</taxon>
        <taxon>Autobranchia</taxon>
        <taxon>Pteriomorphia</taxon>
        <taxon>Mytilida</taxon>
        <taxon>Mytiloidea</taxon>
        <taxon>Mytilidae</taxon>
        <taxon>Mytilinae</taxon>
        <taxon>Mytilus</taxon>
    </lineage>
</organism>
<evidence type="ECO:0000313" key="4">
    <source>
        <dbReference type="Proteomes" id="UP000683360"/>
    </source>
</evidence>
<keyword evidence="2" id="KW-0472">Membrane</keyword>
<evidence type="ECO:0000256" key="1">
    <source>
        <dbReference type="SAM" id="MobiDB-lite"/>
    </source>
</evidence>
<feature type="transmembrane region" description="Helical" evidence="2">
    <location>
        <begin position="265"/>
        <end position="288"/>
    </location>
</feature>
<dbReference type="EMBL" id="CAJPWZ010002968">
    <property type="protein sequence ID" value="CAG2249244.1"/>
    <property type="molecule type" value="Genomic_DNA"/>
</dbReference>
<keyword evidence="2" id="KW-1133">Transmembrane helix</keyword>
<dbReference type="AlphaFoldDB" id="A0A8S3UUK2"/>
<comment type="caution">
    <text evidence="3">The sequence shown here is derived from an EMBL/GenBank/DDBJ whole genome shotgun (WGS) entry which is preliminary data.</text>
</comment>
<sequence>MIFRYECLKTKENDNGCFSRDCILHQNETECLDNTTDIVLQTTSRPYECGRFEVPNMGEFLNCTTQITDTTEQVTQDITTQMNIEETTQANKITTQLSQLTDSVTATKPTDDTSITITTDIPTKETSSVIPETTHADISTTNQVSSVSFTSQNTNSKVTSDIMEHHTSVNSVTTNEKHTSIRSSTNLPSTKQISESTSKSTTESIKTFMSSTPTNSLTIHVSTKDMNKTGIPSGPGIVSSPPTHSTDIPDINTTIKETNSGPMKYWPGIVGGVLGACVVVAVVSYIIYSRRRRMNKRNNDIYNVNPKRWVLEPPEENGTSGKSEIALETEQV</sequence>
<gene>
    <name evidence="3" type="ORF">MEDL_61026</name>
</gene>